<dbReference type="AlphaFoldDB" id="A0A9D5LY68"/>
<dbReference type="PANTHER" id="PTHR30363:SF44">
    <property type="entry name" value="AGA OPERON TRANSCRIPTIONAL REPRESSOR-RELATED"/>
    <property type="match status" value="1"/>
</dbReference>
<keyword evidence="2" id="KW-0238">DNA-binding</keyword>
<dbReference type="PROSITE" id="PS51000">
    <property type="entry name" value="HTH_DEOR_2"/>
    <property type="match status" value="1"/>
</dbReference>
<gene>
    <name evidence="5" type="ORF">INF28_06750</name>
</gene>
<evidence type="ECO:0000313" key="5">
    <source>
        <dbReference type="EMBL" id="MBE5040158.1"/>
    </source>
</evidence>
<dbReference type="PROSITE" id="PS00894">
    <property type="entry name" value="HTH_DEOR_1"/>
    <property type="match status" value="1"/>
</dbReference>
<dbReference type="InterPro" id="IPR036388">
    <property type="entry name" value="WH-like_DNA-bd_sf"/>
</dbReference>
<keyword evidence="3" id="KW-0804">Transcription</keyword>
<dbReference type="GO" id="GO:0003700">
    <property type="term" value="F:DNA-binding transcription factor activity"/>
    <property type="evidence" value="ECO:0007669"/>
    <property type="project" value="InterPro"/>
</dbReference>
<dbReference type="EMBL" id="JADCKB010000011">
    <property type="protein sequence ID" value="MBE5040158.1"/>
    <property type="molecule type" value="Genomic_DNA"/>
</dbReference>
<evidence type="ECO:0000256" key="1">
    <source>
        <dbReference type="ARBA" id="ARBA00023015"/>
    </source>
</evidence>
<dbReference type="InterPro" id="IPR036390">
    <property type="entry name" value="WH_DNA-bd_sf"/>
</dbReference>
<reference evidence="5" key="1">
    <citation type="submission" date="2020-10" db="EMBL/GenBank/DDBJ databases">
        <title>ChiBAC.</title>
        <authorList>
            <person name="Zenner C."/>
            <person name="Hitch T.C.A."/>
            <person name="Clavel T."/>
        </authorList>
    </citation>
    <scope>NUCLEOTIDE SEQUENCE</scope>
    <source>
        <strain evidence="5">DSM 107454</strain>
    </source>
</reference>
<dbReference type="InterPro" id="IPR050313">
    <property type="entry name" value="Carb_Metab_HTH_regulators"/>
</dbReference>
<protein>
    <submittedName>
        <fullName evidence="5">DeoR/GlpR transcriptional regulator</fullName>
    </submittedName>
</protein>
<keyword evidence="6" id="KW-1185">Reference proteome</keyword>
<evidence type="ECO:0000256" key="3">
    <source>
        <dbReference type="ARBA" id="ARBA00023163"/>
    </source>
</evidence>
<dbReference type="SMART" id="SM00420">
    <property type="entry name" value="HTH_DEOR"/>
    <property type="match status" value="1"/>
</dbReference>
<dbReference type="Pfam" id="PF00455">
    <property type="entry name" value="DeoRC"/>
    <property type="match status" value="1"/>
</dbReference>
<dbReference type="PRINTS" id="PR00037">
    <property type="entry name" value="HTHLACR"/>
</dbReference>
<dbReference type="SUPFAM" id="SSF46785">
    <property type="entry name" value="Winged helix' DNA-binding domain"/>
    <property type="match status" value="1"/>
</dbReference>
<dbReference type="GO" id="GO:0003677">
    <property type="term" value="F:DNA binding"/>
    <property type="evidence" value="ECO:0007669"/>
    <property type="project" value="UniProtKB-KW"/>
</dbReference>
<accession>A0A9D5LY68</accession>
<evidence type="ECO:0000259" key="4">
    <source>
        <dbReference type="PROSITE" id="PS51000"/>
    </source>
</evidence>
<dbReference type="Pfam" id="PF08220">
    <property type="entry name" value="HTH_DeoR"/>
    <property type="match status" value="1"/>
</dbReference>
<dbReference type="RefSeq" id="WP_226392704.1">
    <property type="nucleotide sequence ID" value="NZ_JADCKB010000011.1"/>
</dbReference>
<dbReference type="PANTHER" id="PTHR30363">
    <property type="entry name" value="HTH-TYPE TRANSCRIPTIONAL REGULATOR SRLR-RELATED"/>
    <property type="match status" value="1"/>
</dbReference>
<sequence>MFAQERETEILEILRMKKAVTVRELSKKLYVSEATVRRDLSRMEQSGMLRRSHGGAVLLEGIQEDPAFLVREQENIRAKQMIADKAADFITSGNTLFLDSSSTVGEVIGLLKQYRFLTVITNGLKNAMRLSQETDVEVYMTGGHINGRSNAALDGDAEEYIGRRFADTVMISCSGVDIQRGITDASIAQSRIKSIMLKNANTRILLCTSNKFSTSYICHTADFKDIDYLITDTSPPEEYRRAAEAQGCEIVY</sequence>
<evidence type="ECO:0000313" key="6">
    <source>
        <dbReference type="Proteomes" id="UP000806542"/>
    </source>
</evidence>
<comment type="caution">
    <text evidence="5">The sequence shown here is derived from an EMBL/GenBank/DDBJ whole genome shotgun (WGS) entry which is preliminary data.</text>
</comment>
<evidence type="ECO:0000256" key="2">
    <source>
        <dbReference type="ARBA" id="ARBA00023125"/>
    </source>
</evidence>
<dbReference type="Proteomes" id="UP000806542">
    <property type="component" value="Unassembled WGS sequence"/>
</dbReference>
<keyword evidence="1" id="KW-0805">Transcription regulation</keyword>
<feature type="domain" description="HTH deoR-type" evidence="4">
    <location>
        <begin position="3"/>
        <end position="58"/>
    </location>
</feature>
<dbReference type="InterPro" id="IPR001034">
    <property type="entry name" value="DeoR_HTH"/>
</dbReference>
<dbReference type="InterPro" id="IPR018356">
    <property type="entry name" value="Tscrpt_reg_HTH_DeoR_CS"/>
</dbReference>
<name>A0A9D5LY68_9FIRM</name>
<dbReference type="SUPFAM" id="SSF100950">
    <property type="entry name" value="NagB/RpiA/CoA transferase-like"/>
    <property type="match status" value="1"/>
</dbReference>
<dbReference type="Gene3D" id="1.10.10.10">
    <property type="entry name" value="Winged helix-like DNA-binding domain superfamily/Winged helix DNA-binding domain"/>
    <property type="match status" value="1"/>
</dbReference>
<dbReference type="SMART" id="SM01134">
    <property type="entry name" value="DeoRC"/>
    <property type="match status" value="1"/>
</dbReference>
<dbReference type="InterPro" id="IPR037171">
    <property type="entry name" value="NagB/RpiA_transferase-like"/>
</dbReference>
<organism evidence="5 6">
    <name type="scientific">Ructibacterium gallinarum</name>
    <dbReference type="NCBI Taxonomy" id="2779355"/>
    <lineage>
        <taxon>Bacteria</taxon>
        <taxon>Bacillati</taxon>
        <taxon>Bacillota</taxon>
        <taxon>Clostridia</taxon>
        <taxon>Eubacteriales</taxon>
        <taxon>Oscillospiraceae</taxon>
        <taxon>Ructibacterium</taxon>
    </lineage>
</organism>
<proteinExistence type="predicted"/>
<dbReference type="InterPro" id="IPR014036">
    <property type="entry name" value="DeoR-like_C"/>
</dbReference>